<evidence type="ECO:0000256" key="8">
    <source>
        <dbReference type="RuleBase" id="RU363105"/>
    </source>
</evidence>
<name>W5SW19_9SPIR</name>
<comment type="function">
    <text evidence="1 8">The Vlp and Vsp proteins are antigenically distinct proteins, only one vlp or vsp gene is transcriptionally active at any one time. Switching between these genes is a mechanism of host immune response evasion.</text>
</comment>
<keyword evidence="4 8" id="KW-0472">Membrane</keyword>
<geneLocation type="plasmid" evidence="9">
    <name>unnamed</name>
</geneLocation>
<organism evidence="9">
    <name type="scientific">Borrelia coriaceae ATCC 43381</name>
    <dbReference type="NCBI Taxonomy" id="1408429"/>
    <lineage>
        <taxon>Bacteria</taxon>
        <taxon>Pseudomonadati</taxon>
        <taxon>Spirochaetota</taxon>
        <taxon>Spirochaetia</taxon>
        <taxon>Spirochaetales</taxon>
        <taxon>Borreliaceae</taxon>
        <taxon>Borrelia</taxon>
    </lineage>
</organism>
<keyword evidence="7 8" id="KW-0449">Lipoprotein</keyword>
<evidence type="ECO:0000256" key="2">
    <source>
        <dbReference type="ARBA" id="ARBA00004459"/>
    </source>
</evidence>
<protein>
    <recommendedName>
        <fullName evidence="8">Variable large protein</fullName>
    </recommendedName>
</protein>
<evidence type="ECO:0000256" key="5">
    <source>
        <dbReference type="ARBA" id="ARBA00023139"/>
    </source>
</evidence>
<dbReference type="HOGENOM" id="CLU_054711_0_1_12"/>
<keyword evidence="9" id="KW-0614">Plasmid</keyword>
<keyword evidence="5 8" id="KW-0564">Palmitate</keyword>
<evidence type="ECO:0000256" key="4">
    <source>
        <dbReference type="ARBA" id="ARBA00023136"/>
    </source>
</evidence>
<dbReference type="InterPro" id="IPR000680">
    <property type="entry name" value="Borrelia_lipo"/>
</dbReference>
<keyword evidence="6 8" id="KW-0998">Cell outer membrane</keyword>
<keyword evidence="3" id="KW-0732">Signal</keyword>
<accession>W5SW19</accession>
<comment type="subcellular location">
    <subcellularLocation>
        <location evidence="2 8">Cell outer membrane</location>
        <topology evidence="2 8">Lipid-anchor</topology>
    </subcellularLocation>
</comment>
<proteinExistence type="predicted"/>
<dbReference type="GO" id="GO:0009279">
    <property type="term" value="C:cell outer membrane"/>
    <property type="evidence" value="ECO:0007669"/>
    <property type="project" value="UniProtKB-SubCell"/>
</dbReference>
<dbReference type="EMBL" id="CP005751">
    <property type="protein sequence ID" value="AHH11374.1"/>
    <property type="molecule type" value="Genomic_DNA"/>
</dbReference>
<sequence>MLLNLDDKRSVVGEHFEKVKKGLEDTKGNLDKLSKEMISVPHADTKGVETVISSANEVFTKLITSVTKLAGITKAGGKIGDTDTSSAPEAASADDVKIVIEGIKEIIETAKESGVKIGKGTEDDKVVDHASGAGATAAVVGKNSAQAVGATAGPKLAEAASKTDPWAMINKIENAKTDVKLTASNDNGVVALATDIATSTSSHNVGAKSTADLAAAVALKAMTKGGEFSAQSSNNESDAVKTAAASAVNKILGVLDIIIRRAVVSNLEKVREAVKKIRYSDNW</sequence>
<reference evidence="9" key="1">
    <citation type="submission" date="2013-04" db="EMBL/GenBank/DDBJ databases">
        <title>Comparative Genomics of Relapsing Fever Spirochetes.</title>
        <authorList>
            <person name="Schwan T.G."/>
            <person name="Raffel S.J."/>
            <person name="Porcella S.F."/>
            <person name="Martens C.A."/>
            <person name="Bruno D.P."/>
            <person name="Ricklefs S.M."/>
            <person name="Barbian K.B."/>
        </authorList>
    </citation>
    <scope>NUCLEOTIDE SEQUENCE</scope>
    <source>
        <strain evidence="9">Co53</strain>
        <plasmid evidence="9">unnamed</plasmid>
    </source>
</reference>
<dbReference type="AlphaFoldDB" id="W5SW19"/>
<evidence type="ECO:0000256" key="3">
    <source>
        <dbReference type="ARBA" id="ARBA00022729"/>
    </source>
</evidence>
<dbReference type="SUPFAM" id="SSF74748">
    <property type="entry name" value="Variable surface antigen VlsE"/>
    <property type="match status" value="1"/>
</dbReference>
<evidence type="ECO:0000256" key="7">
    <source>
        <dbReference type="ARBA" id="ARBA00023288"/>
    </source>
</evidence>
<evidence type="ECO:0000313" key="9">
    <source>
        <dbReference type="EMBL" id="AHH11374.1"/>
    </source>
</evidence>
<gene>
    <name evidence="9" type="ORF">BCO_0012903</name>
</gene>
<evidence type="ECO:0000256" key="1">
    <source>
        <dbReference type="ARBA" id="ARBA00003932"/>
    </source>
</evidence>
<dbReference type="Pfam" id="PF00921">
    <property type="entry name" value="Lipoprotein_2"/>
    <property type="match status" value="1"/>
</dbReference>
<evidence type="ECO:0000256" key="6">
    <source>
        <dbReference type="ARBA" id="ARBA00023237"/>
    </source>
</evidence>